<reference evidence="1 2" key="1">
    <citation type="submission" date="2020-12" db="EMBL/GenBank/DDBJ databases">
        <title>Taxonomic evaluation of the Bacillus sporothermodurans group of bacteria based on whole genome sequences.</title>
        <authorList>
            <person name="Fiedler G."/>
            <person name="Herbstmann A.-D."/>
            <person name="Doll E."/>
            <person name="Wenning M."/>
            <person name="Brinks E."/>
            <person name="Kabisch J."/>
            <person name="Breitenwieser F."/>
            <person name="Lappann M."/>
            <person name="Boehnlein C."/>
            <person name="Franz C."/>
        </authorList>
    </citation>
    <scope>NUCLEOTIDE SEQUENCE [LARGE SCALE GENOMIC DNA]</scope>
    <source>
        <strain evidence="1 2">DSM 10599</strain>
    </source>
</reference>
<dbReference type="KEGG" id="hspo:JGZ69_19465"/>
<organism evidence="1 2">
    <name type="scientific">Heyndrickxia sporothermodurans</name>
    <dbReference type="NCBI Taxonomy" id="46224"/>
    <lineage>
        <taxon>Bacteria</taxon>
        <taxon>Bacillati</taxon>
        <taxon>Bacillota</taxon>
        <taxon>Bacilli</taxon>
        <taxon>Bacillales</taxon>
        <taxon>Bacillaceae</taxon>
        <taxon>Heyndrickxia</taxon>
    </lineage>
</organism>
<dbReference type="AlphaFoldDB" id="A0AB37H7T4"/>
<dbReference type="Proteomes" id="UP000595512">
    <property type="component" value="Chromosome"/>
</dbReference>
<protein>
    <recommendedName>
        <fullName evidence="3">Site-specific DNA-methyltransferase</fullName>
    </recommendedName>
</protein>
<sequence length="138" mass="16041">MVIKMDGKSVDITKQNIERLKELFPEVLTDGEKIDFDMLRTVLGEIVEDHNERYQFTWHGKKQAIFGAQKPSKGTLRPVPEKSKNFDTTENLYIEGDNLEVLKLLQKSYNSKVKLIYIVIHSLLKYCPLSILRLRFIG</sequence>
<gene>
    <name evidence="1" type="ORF">JGZ69_19465</name>
</gene>
<evidence type="ECO:0000313" key="1">
    <source>
        <dbReference type="EMBL" id="QQX24884.1"/>
    </source>
</evidence>
<dbReference type="EMBL" id="CP066701">
    <property type="protein sequence ID" value="QQX24884.1"/>
    <property type="molecule type" value="Genomic_DNA"/>
</dbReference>
<proteinExistence type="predicted"/>
<accession>A0AB37H7T4</accession>
<evidence type="ECO:0008006" key="3">
    <source>
        <dbReference type="Google" id="ProtNLM"/>
    </source>
</evidence>
<evidence type="ECO:0000313" key="2">
    <source>
        <dbReference type="Proteomes" id="UP000595512"/>
    </source>
</evidence>
<name>A0AB37H7T4_9BACI</name>
<dbReference type="RefSeq" id="WP_107921196.1">
    <property type="nucleotide sequence ID" value="NZ_CP066701.1"/>
</dbReference>